<reference evidence="2 3" key="1">
    <citation type="submission" date="2024-03" db="EMBL/GenBank/DDBJ databases">
        <title>High-quality draft genome sequence of Oceanobacter sp. wDCs-4.</title>
        <authorList>
            <person name="Dong C."/>
        </authorList>
    </citation>
    <scope>NUCLEOTIDE SEQUENCE [LARGE SCALE GENOMIC DNA]</scope>
    <source>
        <strain evidence="3">wDCs-4</strain>
    </source>
</reference>
<sequence>MDVEEYTHEDIKIVQKIMTNALTRDNQDELQEFLKGELSYFRFPQDPLHEKTLREVSSQSHRELTIKNNAVLRLLAIRDILKGYVTAYKTENGGEYLREVTPKITDQVGSQGAKYLPYHSDMGYLRFSEETNHANKCRAPDYLSLTCIRNSEKVGTFVLDIDIIKEKMGNSFNFLKRNWFSFQSPDSVKPIKKYKSKPIVFSNNGVDLMRWEKCLPSSLEGAEVYTTLYKLLENIDLGENIILKPGETLVFNNRRCLHGRKAIKSLKAVDEPRLLFRVYVNNFPQPAGLPEDELFYRQEG</sequence>
<keyword evidence="3" id="KW-1185">Reference proteome</keyword>
<evidence type="ECO:0000256" key="1">
    <source>
        <dbReference type="ARBA" id="ARBA00023002"/>
    </source>
</evidence>
<dbReference type="Gene3D" id="3.60.130.10">
    <property type="entry name" value="Clavaminate synthase-like"/>
    <property type="match status" value="1"/>
</dbReference>
<gene>
    <name evidence="2" type="ORF">WG929_01985</name>
</gene>
<name>A0ABW8NDY1_9GAMM</name>
<protein>
    <recommendedName>
        <fullName evidence="4">Taurine catabolism dioxygenase TauD, TfdA family</fullName>
    </recommendedName>
</protein>
<dbReference type="EMBL" id="JBBKTX010000002">
    <property type="protein sequence ID" value="MFK4751168.1"/>
    <property type="molecule type" value="Genomic_DNA"/>
</dbReference>
<comment type="caution">
    <text evidence="2">The sequence shown here is derived from an EMBL/GenBank/DDBJ whole genome shotgun (WGS) entry which is preliminary data.</text>
</comment>
<evidence type="ECO:0000313" key="2">
    <source>
        <dbReference type="EMBL" id="MFK4751168.1"/>
    </source>
</evidence>
<evidence type="ECO:0008006" key="4">
    <source>
        <dbReference type="Google" id="ProtNLM"/>
    </source>
</evidence>
<proteinExistence type="predicted"/>
<evidence type="ECO:0000313" key="3">
    <source>
        <dbReference type="Proteomes" id="UP001620597"/>
    </source>
</evidence>
<dbReference type="Proteomes" id="UP001620597">
    <property type="component" value="Unassembled WGS sequence"/>
</dbReference>
<accession>A0ABW8NDY1</accession>
<dbReference type="InterPro" id="IPR042098">
    <property type="entry name" value="TauD-like_sf"/>
</dbReference>
<organism evidence="2 3">
    <name type="scientific">Oceanobacter antarcticus</name>
    <dbReference type="NCBI Taxonomy" id="3133425"/>
    <lineage>
        <taxon>Bacteria</taxon>
        <taxon>Pseudomonadati</taxon>
        <taxon>Pseudomonadota</taxon>
        <taxon>Gammaproteobacteria</taxon>
        <taxon>Oceanospirillales</taxon>
        <taxon>Oceanospirillaceae</taxon>
        <taxon>Oceanobacter</taxon>
    </lineage>
</organism>
<dbReference type="SUPFAM" id="SSF51197">
    <property type="entry name" value="Clavaminate synthase-like"/>
    <property type="match status" value="1"/>
</dbReference>
<keyword evidence="1" id="KW-0560">Oxidoreductase</keyword>
<dbReference type="RefSeq" id="WP_416204679.1">
    <property type="nucleotide sequence ID" value="NZ_JBBKTX010000002.1"/>
</dbReference>